<keyword evidence="2" id="KW-1185">Reference proteome</keyword>
<proteinExistence type="predicted"/>
<evidence type="ECO:0000313" key="2">
    <source>
        <dbReference type="Proteomes" id="UP001063228"/>
    </source>
</evidence>
<sequence>MRASKIKAYISVGKNSRYQGRLQVIYECDIDVDFNGAVLFVYPRLMDLFGGAIEDGQNILEAFTSTNKGDEILNLGWAWPIMGIDDGGYRIRFFIDETLEPDDRKVLFEDKHFYLDVCDDLYLADMAVFWEWETYTGWKKIPVPIGKYKGSIAGVHTRDENGETLYGFDIQLHTIAEAFNRTVEPRSDSRLI</sequence>
<organism evidence="1 2">
    <name type="scientific">Pseudomonas phytophila</name>
    <dbReference type="NCBI Taxonomy" id="2867264"/>
    <lineage>
        <taxon>Bacteria</taxon>
        <taxon>Pseudomonadati</taxon>
        <taxon>Pseudomonadota</taxon>
        <taxon>Gammaproteobacteria</taxon>
        <taxon>Pseudomonadales</taxon>
        <taxon>Pseudomonadaceae</taxon>
        <taxon>Pseudomonas</taxon>
    </lineage>
</organism>
<reference evidence="1" key="1">
    <citation type="submission" date="2021-08" db="EMBL/GenBank/DDBJ databases">
        <title>Complete genome sequence of Pseudomonas phytophila.</title>
        <authorList>
            <person name="Weir B.S."/>
            <person name="Templeton M.D."/>
            <person name="Arshed S."/>
            <person name="Andersen M.T."/>
            <person name="Jayaraman J."/>
        </authorList>
    </citation>
    <scope>NUCLEOTIDE SEQUENCE</scope>
    <source>
        <strain evidence="1">ICMP 23753</strain>
    </source>
</reference>
<accession>A0ABY6FB36</accession>
<dbReference type="Proteomes" id="UP001063228">
    <property type="component" value="Chromosome"/>
</dbReference>
<evidence type="ECO:0000313" key="1">
    <source>
        <dbReference type="EMBL" id="UXZ95111.1"/>
    </source>
</evidence>
<gene>
    <name evidence="1" type="ORF">K3169_22645</name>
</gene>
<dbReference type="EMBL" id="CP081201">
    <property type="protein sequence ID" value="UXZ95111.1"/>
    <property type="molecule type" value="Genomic_DNA"/>
</dbReference>
<dbReference type="RefSeq" id="WP_263268129.1">
    <property type="nucleotide sequence ID" value="NZ_CP081201.1"/>
</dbReference>
<protein>
    <submittedName>
        <fullName evidence="1">Uncharacterized protein</fullName>
    </submittedName>
</protein>
<name>A0ABY6FB36_9PSED</name>